<name>A0A066RHH6_9GAMM</name>
<dbReference type="GO" id="GO:0022857">
    <property type="term" value="F:transmembrane transporter activity"/>
    <property type="evidence" value="ECO:0007669"/>
    <property type="project" value="UniProtKB-UniRule"/>
</dbReference>
<feature type="transmembrane region" description="Helical" evidence="3">
    <location>
        <begin position="616"/>
        <end position="634"/>
    </location>
</feature>
<feature type="transmembrane region" description="Helical" evidence="3">
    <location>
        <begin position="361"/>
        <end position="380"/>
    </location>
</feature>
<dbReference type="GO" id="GO:0005886">
    <property type="term" value="C:plasma membrane"/>
    <property type="evidence" value="ECO:0007669"/>
    <property type="project" value="UniProtKB-SubCell"/>
</dbReference>
<feature type="transmembrane region" description="Helical" evidence="3">
    <location>
        <begin position="35"/>
        <end position="54"/>
    </location>
</feature>
<evidence type="ECO:0000313" key="6">
    <source>
        <dbReference type="Proteomes" id="UP000027192"/>
    </source>
</evidence>
<feature type="transmembrane region" description="Helical" evidence="3">
    <location>
        <begin position="461"/>
        <end position="488"/>
    </location>
</feature>
<gene>
    <name evidence="5" type="ORF">EA58_20065</name>
</gene>
<evidence type="ECO:0000256" key="3">
    <source>
        <dbReference type="SAM" id="Phobius"/>
    </source>
</evidence>
<proteinExistence type="predicted"/>
<dbReference type="AlphaFoldDB" id="A0A066RHH6"/>
<keyword evidence="1" id="KW-0813">Transport</keyword>
<keyword evidence="6" id="KW-1185">Reference proteome</keyword>
<evidence type="ECO:0000313" key="5">
    <source>
        <dbReference type="EMBL" id="KDM89754.1"/>
    </source>
</evidence>
<feature type="region of interest" description="Disordered" evidence="2">
    <location>
        <begin position="712"/>
        <end position="733"/>
    </location>
</feature>
<dbReference type="EMBL" id="JMIB01000043">
    <property type="protein sequence ID" value="KDM89754.1"/>
    <property type="molecule type" value="Genomic_DNA"/>
</dbReference>
<feature type="transmembrane region" description="Helical" evidence="3">
    <location>
        <begin position="203"/>
        <end position="222"/>
    </location>
</feature>
<feature type="transmembrane region" description="Helical" evidence="3">
    <location>
        <begin position="640"/>
        <end position="658"/>
    </location>
</feature>
<comment type="function">
    <text evidence="1">Part of the tripartite ATP-independent periplasmic (TRAP) transport system.</text>
</comment>
<dbReference type="InterPro" id="IPR011853">
    <property type="entry name" value="TRAP_DctM-Dct_fused"/>
</dbReference>
<protein>
    <submittedName>
        <fullName evidence="5">C4-dicarboxylate ABC transporter permease</fullName>
    </submittedName>
</protein>
<sequence>MTQNANQHPDPKPDQPTAQEALQQFELTTRSDFPWLTRFITAFAVVLAVLHLWFNTLSTLSELWVSATHFAGFAVICALLYPAHARWRHSKIALAIDLLIALAALACLVYIPLAEDALYARGVKFVTADWVFSLLAIAIVLELIRRTIGLFIPVLIVICLSYVVLWGKWVPGMFQFPGLSMETLLYRSFYSADGMFGPIARISWSYVFMFILFGAFLVRSGVGDFIIDLSKAAAGKIIGGPGFIAVLGSGLMGSVSGSSVANTVSTGVITIPMMRKAGFPARFAAGVEAAASTGGQLMPPVMGAGAFIMASYTQVPYVDIVAVSVVPAMIYFLSVAFFVRIEAKRSGVHKIETHSEPFLKVLLRGWHNLIPIGVLVVLLVKGFTPTYAAGISILSVIVASWLSPNKMGPKAIVEALSMGGRNMATTAVLLVGIGLVVNVISTTGIGNTFSLMINDWAGGNLLVMLLLIALASLILGMGLPVTAAYIVLGTLSAPALYQLIAESQLLDLLVQGQLPEQAKAIFMLAAPDQLAALNAPMPVEKAQSLLALVPADFKAMLLEQSLGASTVTLALLSAHLIIFWLSQDSNVTPPVCLTAFAAATIARTPPMRTGLTAWKIAKGLYLVPLLIAYTALVSHDWGEVIVIGGFAIIGTYALIAAIEGYLEGQLNGFSRLLLIADAVVLLWPDIDWWWRAVAAVLFALLFVYTSRNDRKGIQTKSGPSETSSPSKQQKVMP</sequence>
<feature type="transmembrane region" description="Helical" evidence="3">
    <location>
        <begin position="60"/>
        <end position="81"/>
    </location>
</feature>
<reference evidence="5 6" key="1">
    <citation type="submission" date="2014-04" db="EMBL/GenBank/DDBJ databases">
        <title>Draft genome sequence of Photobacterium halotolerans S2753: a solonamide, ngercheumicin and holomycin producer.</title>
        <authorList>
            <person name="Machado H.R."/>
            <person name="Gram L."/>
        </authorList>
    </citation>
    <scope>NUCLEOTIDE SEQUENCE [LARGE SCALE GENOMIC DNA]</scope>
    <source>
        <strain evidence="5 6">S2753</strain>
    </source>
</reference>
<dbReference type="RefSeq" id="WP_051642244.1">
    <property type="nucleotide sequence ID" value="NZ_JAGSGC010000022.1"/>
</dbReference>
<evidence type="ECO:0000256" key="2">
    <source>
        <dbReference type="SAM" id="MobiDB-lite"/>
    </source>
</evidence>
<keyword evidence="3" id="KW-0472">Membrane</keyword>
<feature type="transmembrane region" description="Helical" evidence="3">
    <location>
        <begin position="148"/>
        <end position="167"/>
    </location>
</feature>
<keyword evidence="1" id="KW-0997">Cell inner membrane</keyword>
<comment type="subcellular location">
    <subcellularLocation>
        <location evidence="1">Cell inner membrane</location>
        <topology evidence="1">Multi-pass membrane protein</topology>
    </subcellularLocation>
</comment>
<dbReference type="OrthoDB" id="9759894at2"/>
<feature type="transmembrane region" description="Helical" evidence="3">
    <location>
        <begin position="386"/>
        <end position="402"/>
    </location>
</feature>
<feature type="transmembrane region" description="Helical" evidence="3">
    <location>
        <begin position="93"/>
        <end position="113"/>
    </location>
</feature>
<dbReference type="STRING" id="1654360.EA58_20065"/>
<feature type="transmembrane region" description="Helical" evidence="3">
    <location>
        <begin position="320"/>
        <end position="341"/>
    </location>
</feature>
<accession>A0A066RHH6</accession>
<feature type="transmembrane region" description="Helical" evidence="3">
    <location>
        <begin position="689"/>
        <end position="706"/>
    </location>
</feature>
<keyword evidence="1" id="KW-1003">Cell membrane</keyword>
<evidence type="ECO:0000259" key="4">
    <source>
        <dbReference type="Pfam" id="PF06808"/>
    </source>
</evidence>
<keyword evidence="3" id="KW-0812">Transmembrane</keyword>
<dbReference type="PANTHER" id="PTHR43849:SF2">
    <property type="entry name" value="BLL3936 PROTEIN"/>
    <property type="match status" value="1"/>
</dbReference>
<feature type="compositionally biased region" description="Polar residues" evidence="2">
    <location>
        <begin position="714"/>
        <end position="733"/>
    </location>
</feature>
<feature type="transmembrane region" description="Helical" evidence="3">
    <location>
        <begin position="234"/>
        <end position="255"/>
    </location>
</feature>
<feature type="transmembrane region" description="Helical" evidence="3">
    <location>
        <begin position="562"/>
        <end position="581"/>
    </location>
</feature>
<feature type="transmembrane region" description="Helical" evidence="3">
    <location>
        <begin position="119"/>
        <end position="141"/>
    </location>
</feature>
<feature type="domain" description="TRAP C4-dicarboxylate transport system permease DctM subunit" evidence="4">
    <location>
        <begin position="136"/>
        <end position="627"/>
    </location>
</feature>
<dbReference type="PANTHER" id="PTHR43849">
    <property type="entry name" value="BLL3936 PROTEIN"/>
    <property type="match status" value="1"/>
</dbReference>
<feature type="transmembrane region" description="Helical" evidence="3">
    <location>
        <begin position="423"/>
        <end position="441"/>
    </location>
</feature>
<organism evidence="5 6">
    <name type="scientific">Photobacterium galatheae</name>
    <dbReference type="NCBI Taxonomy" id="1654360"/>
    <lineage>
        <taxon>Bacteria</taxon>
        <taxon>Pseudomonadati</taxon>
        <taxon>Pseudomonadota</taxon>
        <taxon>Gammaproteobacteria</taxon>
        <taxon>Vibrionales</taxon>
        <taxon>Vibrionaceae</taxon>
        <taxon>Photobacterium</taxon>
    </lineage>
</organism>
<keyword evidence="3" id="KW-1133">Transmembrane helix</keyword>
<dbReference type="Proteomes" id="UP000027192">
    <property type="component" value="Unassembled WGS sequence"/>
</dbReference>
<evidence type="ECO:0000256" key="1">
    <source>
        <dbReference type="RuleBase" id="RU369079"/>
    </source>
</evidence>
<comment type="caution">
    <text evidence="5">The sequence shown here is derived from an EMBL/GenBank/DDBJ whole genome shotgun (WGS) entry which is preliminary data.</text>
</comment>
<dbReference type="InterPro" id="IPR010656">
    <property type="entry name" value="DctM"/>
</dbReference>
<dbReference type="NCBIfam" id="TIGR02123">
    <property type="entry name" value="TRAP_fused"/>
    <property type="match status" value="1"/>
</dbReference>
<dbReference type="Pfam" id="PF06808">
    <property type="entry name" value="DctM"/>
    <property type="match status" value="1"/>
</dbReference>